<dbReference type="AlphaFoldDB" id="A0A4Y2EJ30"/>
<dbReference type="EMBL" id="BGPR01000620">
    <property type="protein sequence ID" value="GBM28797.1"/>
    <property type="molecule type" value="Genomic_DNA"/>
</dbReference>
<reference evidence="1 2" key="1">
    <citation type="journal article" date="2019" name="Sci. Rep.">
        <title>Orb-weaving spider Araneus ventricosus genome elucidates the spidroin gene catalogue.</title>
        <authorList>
            <person name="Kono N."/>
            <person name="Nakamura H."/>
            <person name="Ohtoshi R."/>
            <person name="Moran D.A.P."/>
            <person name="Shinohara A."/>
            <person name="Yoshida Y."/>
            <person name="Fujiwara M."/>
            <person name="Mori M."/>
            <person name="Tomita M."/>
            <person name="Arakawa K."/>
        </authorList>
    </citation>
    <scope>NUCLEOTIDE SEQUENCE [LARGE SCALE GENOMIC DNA]</scope>
</reference>
<accession>A0A4Y2EJ30</accession>
<comment type="caution">
    <text evidence="1">The sequence shown here is derived from an EMBL/GenBank/DDBJ whole genome shotgun (WGS) entry which is preliminary data.</text>
</comment>
<name>A0A4Y2EJ30_ARAVE</name>
<dbReference type="Proteomes" id="UP000499080">
    <property type="component" value="Unassembled WGS sequence"/>
</dbReference>
<proteinExistence type="predicted"/>
<protein>
    <submittedName>
        <fullName evidence="1">Uncharacterized protein</fullName>
    </submittedName>
</protein>
<organism evidence="1 2">
    <name type="scientific">Araneus ventricosus</name>
    <name type="common">Orbweaver spider</name>
    <name type="synonym">Epeira ventricosa</name>
    <dbReference type="NCBI Taxonomy" id="182803"/>
    <lineage>
        <taxon>Eukaryota</taxon>
        <taxon>Metazoa</taxon>
        <taxon>Ecdysozoa</taxon>
        <taxon>Arthropoda</taxon>
        <taxon>Chelicerata</taxon>
        <taxon>Arachnida</taxon>
        <taxon>Araneae</taxon>
        <taxon>Araneomorphae</taxon>
        <taxon>Entelegynae</taxon>
        <taxon>Araneoidea</taxon>
        <taxon>Araneidae</taxon>
        <taxon>Araneus</taxon>
    </lineage>
</organism>
<sequence>MEFLEHGKEKHIVKVKNLSNLEQMIRNGGIEKNLKSKTQSADSNLRPRCEGRSKTKDLLTLAPRVEVRNETRNPQRGRRATWWQEFCNFELCLKTNFGTSVNALPNFFTKMGGEKNSLRANGIASLVVNVPALGTEYLKRTFICWRFLTLLRDEECYKEKKKTTTSYHKIPLISVF</sequence>
<evidence type="ECO:0000313" key="2">
    <source>
        <dbReference type="Proteomes" id="UP000499080"/>
    </source>
</evidence>
<gene>
    <name evidence="1" type="ORF">AVEN_130505_1</name>
</gene>
<evidence type="ECO:0000313" key="1">
    <source>
        <dbReference type="EMBL" id="GBM28797.1"/>
    </source>
</evidence>
<keyword evidence="2" id="KW-1185">Reference proteome</keyword>